<evidence type="ECO:0000313" key="1">
    <source>
        <dbReference type="EMBL" id="ACD83015.1"/>
    </source>
</evidence>
<protein>
    <submittedName>
        <fullName evidence="1">Uncharacterized protein</fullName>
    </submittedName>
</protein>
<dbReference type="Proteomes" id="UP000009149">
    <property type="component" value="Chromosome"/>
</dbReference>
<gene>
    <name evidence="1" type="ordered locus">Minf_0960</name>
</gene>
<sequence>MYSEEKIITREIVEKDMFWKAKSHFLSYIPWLFIAGTYKFL</sequence>
<accession>B3DUL2</accession>
<reference evidence="1 2" key="1">
    <citation type="journal article" date="2008" name="Biol. Direct">
        <title>Complete genome sequence of the extremely acidophilic methanotroph isolate V4, Methylacidiphilum infernorum, a representative of the bacterial phylum Verrucomicrobia.</title>
        <authorList>
            <person name="Hou S."/>
            <person name="Makarova K.S."/>
            <person name="Saw J.H."/>
            <person name="Senin P."/>
            <person name="Ly B.V."/>
            <person name="Zhou Z."/>
            <person name="Ren Y."/>
            <person name="Wang J."/>
            <person name="Galperin M.Y."/>
            <person name="Omelchenko M.V."/>
            <person name="Wolf Y.I."/>
            <person name="Yutin N."/>
            <person name="Koonin E.V."/>
            <person name="Stott M.B."/>
            <person name="Mountain B.W."/>
            <person name="Crowe M.A."/>
            <person name="Smirnova A.V."/>
            <person name="Dunfield P.F."/>
            <person name="Feng L."/>
            <person name="Wang L."/>
            <person name="Alam M."/>
        </authorList>
    </citation>
    <scope>NUCLEOTIDE SEQUENCE [LARGE SCALE GENOMIC DNA]</scope>
    <source>
        <strain evidence="2">Isolate V4</strain>
    </source>
</reference>
<dbReference type="AlphaFoldDB" id="B3DUL2"/>
<organism evidence="1 2">
    <name type="scientific">Methylacidiphilum infernorum (isolate V4)</name>
    <name type="common">Methylokorus infernorum (strain V4)</name>
    <dbReference type="NCBI Taxonomy" id="481448"/>
    <lineage>
        <taxon>Bacteria</taxon>
        <taxon>Pseudomonadati</taxon>
        <taxon>Verrucomicrobiota</taxon>
        <taxon>Methylacidiphilae</taxon>
        <taxon>Methylacidiphilales</taxon>
        <taxon>Methylacidiphilaceae</taxon>
        <taxon>Methylacidiphilum (ex Ratnadevi et al. 2023)</taxon>
    </lineage>
</organism>
<dbReference type="KEGG" id="min:Minf_0960"/>
<proteinExistence type="predicted"/>
<evidence type="ECO:0000313" key="2">
    <source>
        <dbReference type="Proteomes" id="UP000009149"/>
    </source>
</evidence>
<name>B3DUL2_METI4</name>
<dbReference type="EMBL" id="CP000975">
    <property type="protein sequence ID" value="ACD83015.1"/>
    <property type="molecule type" value="Genomic_DNA"/>
</dbReference>
<dbReference type="HOGENOM" id="CLU_3272637_0_0_0"/>